<dbReference type="OrthoDB" id="2565179at2759"/>
<dbReference type="AlphaFoldDB" id="A0A0H2SJ90"/>
<evidence type="ECO:0000313" key="1">
    <source>
        <dbReference type="EMBL" id="KLO17166.1"/>
    </source>
</evidence>
<protein>
    <submittedName>
        <fullName evidence="1">Uncharacterized protein</fullName>
    </submittedName>
</protein>
<reference evidence="1 2" key="1">
    <citation type="submission" date="2015-04" db="EMBL/GenBank/DDBJ databases">
        <title>Complete genome sequence of Schizopora paradoxa KUC8140, a cosmopolitan wood degrader in East Asia.</title>
        <authorList>
            <consortium name="DOE Joint Genome Institute"/>
            <person name="Min B."/>
            <person name="Park H."/>
            <person name="Jang Y."/>
            <person name="Kim J.-J."/>
            <person name="Kim K.H."/>
            <person name="Pangilinan J."/>
            <person name="Lipzen A."/>
            <person name="Riley R."/>
            <person name="Grigoriev I.V."/>
            <person name="Spatafora J.W."/>
            <person name="Choi I.-G."/>
        </authorList>
    </citation>
    <scope>NUCLEOTIDE SEQUENCE [LARGE SCALE GENOMIC DNA]</scope>
    <source>
        <strain evidence="1 2">KUC8140</strain>
    </source>
</reference>
<dbReference type="EMBL" id="KQ085908">
    <property type="protein sequence ID" value="KLO17166.1"/>
    <property type="molecule type" value="Genomic_DNA"/>
</dbReference>
<dbReference type="STRING" id="27342.A0A0H2SJ90"/>
<organism evidence="1 2">
    <name type="scientific">Schizopora paradoxa</name>
    <dbReference type="NCBI Taxonomy" id="27342"/>
    <lineage>
        <taxon>Eukaryota</taxon>
        <taxon>Fungi</taxon>
        <taxon>Dikarya</taxon>
        <taxon>Basidiomycota</taxon>
        <taxon>Agaricomycotina</taxon>
        <taxon>Agaricomycetes</taxon>
        <taxon>Hymenochaetales</taxon>
        <taxon>Schizoporaceae</taxon>
        <taxon>Schizopora</taxon>
    </lineage>
</organism>
<name>A0A0H2SJ90_9AGAM</name>
<accession>A0A0H2SJ90</accession>
<dbReference type="InParanoid" id="A0A0H2SJ90"/>
<dbReference type="Proteomes" id="UP000053477">
    <property type="component" value="Unassembled WGS sequence"/>
</dbReference>
<dbReference type="PROSITE" id="PS50096">
    <property type="entry name" value="IQ"/>
    <property type="match status" value="1"/>
</dbReference>
<evidence type="ECO:0000313" key="2">
    <source>
        <dbReference type="Proteomes" id="UP000053477"/>
    </source>
</evidence>
<sequence>MKAWSFIPRYTTNRILEGSRARLRFGAQRLHPFQIFRSHNNAVGVKSGFQATRAICEVEGQLVKRSLRKDVDGGGGGGSTKRLTQSNNWSPTNLLVYLESPTDDGRVNIEEYIRKYRQGKTKRIFQALTGSQFSSMIRFLGTLSLYPSKQATLSSGAAYGPENIFGFDGRTLFVDEILFGKRYWAFILELAKDKGYRGYQLTKEDNYWLMVAALEDAKRDLAGRRDHIKRARNYYLLSHRSKPDWTLHFRYLESLHSLDARQHADEIVSRLGNLMLWFTFLPWRLVQILRNIALTHPDRISPKARSRAVQAVQSKIRRRTPVRQNSSAMHSPSSIVSFDPSYDATSIRNVLSDIVFAAQAKSGSTRLFTDSLDWAVWETRVALIPPNNTSEEDSTAVAIAWNNVRLLAMSYGFPSLKEYRASDLDIARSPSIGWTVVCSLAAVESSIPSHPSLQPHKLSSNSNSALSDGLHETVRTLWMLWRNYVHSSQNSTHLSTTVICCVLVSFLRLATLLRDLPLETALTRHIADALVYPALYNDQKSLTEAALLAVAVEYAVMCTVIHNLHTWEDVLSQIQEARLYPAGVESSVWRDLVVNGVLTQLLRHDLTLAYSLYRAVDNSRIPIRLNSDTISALGEALASAGFVELACYCLQDKGLQETARGQILGCLLSYIARFRQHSTLEAQTIGSLTHAISYGAAHLSINSSVSWSMERYLLMLLEAGHFSEASEIVNLLQVKKPEILRPSFLHSFFSRLLASRRHRLLEEMVKKGYEEKKGWMTANHPKFIFLRRLVRSDKTSARFTSRSVAFSLHQWPSLRRFLRFNPKLAQLDDNVMSLKLTSAIRKRIDSRLTFPTDDRTLEGTVFSLVRLGRIRAAMKFVDAALASSSKSVTIKPKRMPTKVGNIILAGSLLPRRKRRGARQLRHATTRLSFLVEHRGFVPDRVTLNLVLKALLRWPRLASAQSLRTLFDRLVASGYPGLTGSPGDHGVFGTEKDDEGGFQSSFVLKDGMAGGISFARHTRPLYRMFATAFRARGDREAALKVQDALRTARARADFERVRREYHRREGRKRKRSSGDLYP</sequence>
<proteinExistence type="predicted"/>
<gene>
    <name evidence="1" type="ORF">SCHPADRAFT_926093</name>
</gene>
<keyword evidence="2" id="KW-1185">Reference proteome</keyword>